<feature type="region of interest" description="Disordered" evidence="4">
    <location>
        <begin position="129"/>
        <end position="153"/>
    </location>
</feature>
<dbReference type="Gene3D" id="2.60.40.2420">
    <property type="match status" value="1"/>
</dbReference>
<comment type="caution">
    <text evidence="6">The sequence shown here is derived from an EMBL/GenBank/DDBJ whole genome shotgun (WGS) entry which is preliminary data.</text>
</comment>
<dbReference type="InterPro" id="IPR053722">
    <property type="entry name" value="Curli_assembly_CsgC/AgfC"/>
</dbReference>
<dbReference type="InterPro" id="IPR018900">
    <property type="entry name" value="Curli_CsgE"/>
</dbReference>
<evidence type="ECO:0000256" key="5">
    <source>
        <dbReference type="SAM" id="SignalP"/>
    </source>
</evidence>
<comment type="function">
    <text evidence="1">May be involved in the biogenesis of curli organelles.</text>
</comment>
<sequence>MKLNNYFKLTCLLFALMSMHTLHAQYFNKEVKAEILVEKNSEFTTFKASAENLTPSDYPLQYDFMVFKEDVKGNVSKSSQANDFFIKGNQKILLAQVNINFNEDAKIILALLLYDKDGKPIGKDRLVLEEGGKTEIDPQREQPAANSPDQAKPQDGFVINGLIIENTLTKAGRDFHRYFYSEYYNRGIISAKNITIDEAPGRGRTTRISVKVGDDLVWQFFSQPRKEFLKQMAQTALSRAIAHLQRLQQQNQQITRY</sequence>
<evidence type="ECO:0000313" key="6">
    <source>
        <dbReference type="EMBL" id="TQD38901.1"/>
    </source>
</evidence>
<evidence type="ECO:0000256" key="2">
    <source>
        <dbReference type="ARBA" id="ARBA00014024"/>
    </source>
</evidence>
<dbReference type="AlphaFoldDB" id="A0A507ZQL9"/>
<protein>
    <recommendedName>
        <fullName evidence="2">Curli production assembly/transport component CsgE</fullName>
    </recommendedName>
</protein>
<evidence type="ECO:0000313" key="7">
    <source>
        <dbReference type="Proteomes" id="UP000317169"/>
    </source>
</evidence>
<feature type="signal peptide" evidence="5">
    <location>
        <begin position="1"/>
        <end position="24"/>
    </location>
</feature>
<reference evidence="6 7" key="1">
    <citation type="submission" date="2019-06" db="EMBL/GenBank/DDBJ databases">
        <title>Flavibacter putida gen. nov., sp. nov., a novel marine bacterium of the family Flavobacteriaceae isolated from coastal seawater.</title>
        <authorList>
            <person name="Feng X."/>
        </authorList>
    </citation>
    <scope>NUCLEOTIDE SEQUENCE [LARGE SCALE GENOMIC DNA]</scope>
    <source>
        <strain evidence="6 7">PLHSN227</strain>
    </source>
</reference>
<evidence type="ECO:0000256" key="1">
    <source>
        <dbReference type="ARBA" id="ARBA00003989"/>
    </source>
</evidence>
<evidence type="ECO:0000256" key="4">
    <source>
        <dbReference type="SAM" id="MobiDB-lite"/>
    </source>
</evidence>
<keyword evidence="3 5" id="KW-0732">Signal</keyword>
<dbReference type="Proteomes" id="UP000317169">
    <property type="component" value="Unassembled WGS sequence"/>
</dbReference>
<name>A0A507ZQL9_9FLAO</name>
<dbReference type="RefSeq" id="WP_141421759.1">
    <property type="nucleotide sequence ID" value="NZ_VIAR01000006.1"/>
</dbReference>
<feature type="compositionally biased region" description="Basic and acidic residues" evidence="4">
    <location>
        <begin position="129"/>
        <end position="140"/>
    </location>
</feature>
<proteinExistence type="predicted"/>
<keyword evidence="7" id="KW-1185">Reference proteome</keyword>
<gene>
    <name evidence="6" type="ORF">FKR84_07945</name>
</gene>
<accession>A0A507ZQL9</accession>
<evidence type="ECO:0000256" key="3">
    <source>
        <dbReference type="ARBA" id="ARBA00022729"/>
    </source>
</evidence>
<dbReference type="OrthoDB" id="1524955at2"/>
<dbReference type="EMBL" id="VIAR01000006">
    <property type="protein sequence ID" value="TQD38901.1"/>
    <property type="molecule type" value="Genomic_DNA"/>
</dbReference>
<dbReference type="Pfam" id="PF10627">
    <property type="entry name" value="CsgE"/>
    <property type="match status" value="1"/>
</dbReference>
<organism evidence="6 7">
    <name type="scientific">Haloflavibacter putidus</name>
    <dbReference type="NCBI Taxonomy" id="2576776"/>
    <lineage>
        <taxon>Bacteria</taxon>
        <taxon>Pseudomonadati</taxon>
        <taxon>Bacteroidota</taxon>
        <taxon>Flavobacteriia</taxon>
        <taxon>Flavobacteriales</taxon>
        <taxon>Flavobacteriaceae</taxon>
        <taxon>Haloflavibacter</taxon>
    </lineage>
</organism>
<feature type="chain" id="PRO_5021477073" description="Curli production assembly/transport component CsgE" evidence="5">
    <location>
        <begin position="25"/>
        <end position="257"/>
    </location>
</feature>